<keyword evidence="3" id="KW-1185">Reference proteome</keyword>
<dbReference type="EMBL" id="CP002541">
    <property type="protein sequence ID" value="ADY13870.1"/>
    <property type="molecule type" value="Genomic_DNA"/>
</dbReference>
<reference evidence="3" key="1">
    <citation type="submission" date="2011-02" db="EMBL/GenBank/DDBJ databases">
        <title>Complete sequence of Spirochaeta sp. Buddy.</title>
        <authorList>
            <person name="Lucas S."/>
            <person name="Copeland A."/>
            <person name="Lapidus A."/>
            <person name="Cheng J.-F."/>
            <person name="Goodwin L."/>
            <person name="Pitluck S."/>
            <person name="Zeytun A."/>
            <person name="Detter J.C."/>
            <person name="Han C."/>
            <person name="Tapia R."/>
            <person name="Land M."/>
            <person name="Hauser L."/>
            <person name="Kyrpides N."/>
            <person name="Ivanova N."/>
            <person name="Mikhailova N."/>
            <person name="Pagani I."/>
            <person name="Ritalahti K.M."/>
            <person name="Loeffler F.E."/>
            <person name="Woyke T."/>
        </authorList>
    </citation>
    <scope>NUCLEOTIDE SEQUENCE [LARGE SCALE GENOMIC DNA]</scope>
    <source>
        <strain evidence="3">ATCC BAA-1886 / DSM 22777 / Buddy</strain>
    </source>
</reference>
<protein>
    <recommendedName>
        <fullName evidence="1">Flavodoxin domain-containing protein</fullName>
    </recommendedName>
</protein>
<dbReference type="InterPro" id="IPR029039">
    <property type="entry name" value="Flavoprotein-like_sf"/>
</dbReference>
<dbReference type="InterPro" id="IPR026816">
    <property type="entry name" value="Flavodoxin_dom"/>
</dbReference>
<dbReference type="Proteomes" id="UP000008466">
    <property type="component" value="Chromosome"/>
</dbReference>
<sequence>MMMDHVRVVYATKTQHSKKLAQAVAKALLVQAKSVDQCTKGEQSELLFIAGGIYAGKCNPALVSYAQSLDTEQVKNVVLITSSVSITQRKQQEIREILTMKGISVVDEITCPGAVFFIKLTHPNKRDLQFVAEAAKSIVAKTIIS</sequence>
<accession>F0RU11</accession>
<dbReference type="HOGENOM" id="CLU_105338_1_0_12"/>
<feature type="domain" description="Flavodoxin" evidence="1">
    <location>
        <begin position="8"/>
        <end position="135"/>
    </location>
</feature>
<proteinExistence type="predicted"/>
<dbReference type="Pfam" id="PF12724">
    <property type="entry name" value="Flavodoxin_5"/>
    <property type="match status" value="1"/>
</dbReference>
<name>F0RU11_SPHGB</name>
<dbReference type="SUPFAM" id="SSF52218">
    <property type="entry name" value="Flavoproteins"/>
    <property type="match status" value="1"/>
</dbReference>
<dbReference type="STRING" id="158189.SpiBuddy_2049"/>
<dbReference type="Gene3D" id="3.40.50.360">
    <property type="match status" value="1"/>
</dbReference>
<dbReference type="AlphaFoldDB" id="F0RU11"/>
<evidence type="ECO:0000259" key="1">
    <source>
        <dbReference type="Pfam" id="PF12724"/>
    </source>
</evidence>
<dbReference type="eggNOG" id="COG0716">
    <property type="taxonomic scope" value="Bacteria"/>
</dbReference>
<evidence type="ECO:0000313" key="2">
    <source>
        <dbReference type="EMBL" id="ADY13870.1"/>
    </source>
</evidence>
<organism evidence="2 3">
    <name type="scientific">Sphaerochaeta globosa (strain ATCC BAA-1886 / DSM 22777 / Buddy)</name>
    <name type="common">Spirochaeta sp. (strain Buddy)</name>
    <dbReference type="NCBI Taxonomy" id="158189"/>
    <lineage>
        <taxon>Bacteria</taxon>
        <taxon>Pseudomonadati</taxon>
        <taxon>Spirochaetota</taxon>
        <taxon>Spirochaetia</taxon>
        <taxon>Spirochaetales</taxon>
        <taxon>Sphaerochaetaceae</taxon>
        <taxon>Sphaerochaeta</taxon>
    </lineage>
</organism>
<gene>
    <name evidence="2" type="ordered locus">SpiBuddy_2049</name>
</gene>
<evidence type="ECO:0000313" key="3">
    <source>
        <dbReference type="Proteomes" id="UP000008466"/>
    </source>
</evidence>
<dbReference type="KEGG" id="sbu:SpiBuddy_2049"/>